<dbReference type="PROSITE" id="PS00428">
    <property type="entry name" value="FTSW_RODA_SPOVE"/>
    <property type="match status" value="1"/>
</dbReference>
<dbReference type="InterPro" id="IPR018365">
    <property type="entry name" value="Cell_cycle_FtsW-rel_CS"/>
</dbReference>
<feature type="transmembrane region" description="Helical" evidence="17">
    <location>
        <begin position="308"/>
        <end position="334"/>
    </location>
</feature>
<evidence type="ECO:0000256" key="14">
    <source>
        <dbReference type="ARBA" id="ARBA00044770"/>
    </source>
</evidence>
<feature type="transmembrane region" description="Helical" evidence="17">
    <location>
        <begin position="340"/>
        <end position="362"/>
    </location>
</feature>
<comment type="function">
    <text evidence="16">Peptidoglycan polymerase that is essential for cell division.</text>
</comment>
<evidence type="ECO:0000256" key="11">
    <source>
        <dbReference type="ARBA" id="ARBA00038053"/>
    </source>
</evidence>
<name>A0A0D8FTN7_9ACTN</name>
<dbReference type="EMBL" id="JXUW01000013">
    <property type="protein sequence ID" value="KJE76645.1"/>
    <property type="molecule type" value="Genomic_DNA"/>
</dbReference>
<comment type="catalytic activity">
    <reaction evidence="15">
        <text>[GlcNAc-(1-&gt;4)-Mur2Ac(oyl-L-Ala-gamma-D-Glu-L-Lys-D-Ala-D-Ala)](n)-di-trans,octa-cis-undecaprenyl diphosphate + beta-D-GlcNAc-(1-&gt;4)-Mur2Ac(oyl-L-Ala-gamma-D-Glu-L-Lys-D-Ala-D-Ala)-di-trans,octa-cis-undecaprenyl diphosphate = [GlcNAc-(1-&gt;4)-Mur2Ac(oyl-L-Ala-gamma-D-Glu-L-Lys-D-Ala-D-Ala)](n+1)-di-trans,octa-cis-undecaprenyl diphosphate + di-trans,octa-cis-undecaprenyl diphosphate + H(+)</text>
        <dbReference type="Rhea" id="RHEA:23708"/>
        <dbReference type="Rhea" id="RHEA-COMP:9602"/>
        <dbReference type="Rhea" id="RHEA-COMP:9603"/>
        <dbReference type="ChEBI" id="CHEBI:15378"/>
        <dbReference type="ChEBI" id="CHEBI:58405"/>
        <dbReference type="ChEBI" id="CHEBI:60033"/>
        <dbReference type="ChEBI" id="CHEBI:78435"/>
        <dbReference type="EC" id="2.4.99.28"/>
    </reaction>
</comment>
<sequence length="368" mass="39281">MTTYVRNAVDKIRLRSTFYWLLVILVAVGAILEVAAAYVATIATHSSITSLIGHELLWLVIGGLAFAIMQAVPLRVWLKLSPIFLLLAAAMLLAVMVPGIGRSVGGAHRWFQLGPIQVQPSEFAKLALVLFLANLVAKRRPTQLVGPVIVVTALMAGVIFLEPDMGTAMIVFSLGMAALYVGDVRGRALAVVTGGSILAGIIGAFSSNYRRLRLLSFLNPWKYRMSYSYQEVQALNSFASGHFLGTGLGTGLANWGYVPNAQTDFIFAVVGQDFGLLGSVVVLLLLVSLAIAVFRVSEQLTQPSERALTFLIAVWLLVQMTLNIGAVIGLLPVTGVPLPLISAGGSSTVVTLAALGLVSGILRRRRLT</sequence>
<feature type="transmembrane region" description="Helical" evidence="17">
    <location>
        <begin position="189"/>
        <end position="209"/>
    </location>
</feature>
<feature type="transmembrane region" description="Helical" evidence="17">
    <location>
        <begin position="167"/>
        <end position="182"/>
    </location>
</feature>
<dbReference type="PANTHER" id="PTHR30474">
    <property type="entry name" value="CELL CYCLE PROTEIN"/>
    <property type="match status" value="1"/>
</dbReference>
<evidence type="ECO:0000256" key="12">
    <source>
        <dbReference type="ARBA" id="ARBA00041185"/>
    </source>
</evidence>
<proteinExistence type="inferred from homology"/>
<evidence type="ECO:0000256" key="7">
    <source>
        <dbReference type="ARBA" id="ARBA00022989"/>
    </source>
</evidence>
<dbReference type="AlphaFoldDB" id="A0A0D8FTN7"/>
<comment type="similarity">
    <text evidence="11">Belongs to the SEDS family. FtsW subfamily.</text>
</comment>
<reference evidence="18 19" key="1">
    <citation type="submission" date="2015-01" db="EMBL/GenBank/DDBJ databases">
        <title>Draft genome of the acidophilic iron oxidizer Ferrimicrobium acidiphilum strain T23.</title>
        <authorList>
            <person name="Poehlein A."/>
            <person name="Eisen S."/>
            <person name="Schloemann M."/>
            <person name="Johnson B.D."/>
            <person name="Daniel R."/>
            <person name="Muehling M."/>
        </authorList>
    </citation>
    <scope>NUCLEOTIDE SEQUENCE [LARGE SCALE GENOMIC DNA]</scope>
    <source>
        <strain evidence="18 19">T23</strain>
    </source>
</reference>
<dbReference type="InterPro" id="IPR001182">
    <property type="entry name" value="FtsW/RodA"/>
</dbReference>
<dbReference type="Proteomes" id="UP000032336">
    <property type="component" value="Unassembled WGS sequence"/>
</dbReference>
<dbReference type="GO" id="GO:0032153">
    <property type="term" value="C:cell division site"/>
    <property type="evidence" value="ECO:0007669"/>
    <property type="project" value="TreeGrafter"/>
</dbReference>
<keyword evidence="3" id="KW-0808">Transferase</keyword>
<feature type="transmembrane region" description="Helical" evidence="17">
    <location>
        <begin position="83"/>
        <end position="101"/>
    </location>
</feature>
<evidence type="ECO:0000256" key="17">
    <source>
        <dbReference type="SAM" id="Phobius"/>
    </source>
</evidence>
<protein>
    <recommendedName>
        <fullName evidence="12">Probable peptidoglycan glycosyltransferase FtsW</fullName>
        <ecNumber evidence="14">2.4.99.28</ecNumber>
    </recommendedName>
    <alternativeName>
        <fullName evidence="13">Cell division protein FtsW</fullName>
    </alternativeName>
    <alternativeName>
        <fullName evidence="10">Cell wall polymerase</fullName>
    </alternativeName>
    <alternativeName>
        <fullName evidence="9">Peptidoglycan polymerase</fullName>
    </alternativeName>
</protein>
<dbReference type="RefSeq" id="WP_052565998.1">
    <property type="nucleotide sequence ID" value="NZ_JQKF01000014.1"/>
</dbReference>
<dbReference type="PATRIC" id="fig|1121877.4.peg.1748"/>
<dbReference type="GO" id="GO:0015648">
    <property type="term" value="F:lipid-linked peptidoglycan transporter activity"/>
    <property type="evidence" value="ECO:0007669"/>
    <property type="project" value="TreeGrafter"/>
</dbReference>
<dbReference type="eggNOG" id="COG0772">
    <property type="taxonomic scope" value="Bacteria"/>
</dbReference>
<feature type="transmembrane region" description="Helical" evidence="17">
    <location>
        <begin position="144"/>
        <end position="161"/>
    </location>
</feature>
<dbReference type="EC" id="2.4.99.28" evidence="14"/>
<evidence type="ECO:0000256" key="15">
    <source>
        <dbReference type="ARBA" id="ARBA00049902"/>
    </source>
</evidence>
<evidence type="ECO:0000313" key="19">
    <source>
        <dbReference type="Proteomes" id="UP000032336"/>
    </source>
</evidence>
<keyword evidence="4 17" id="KW-0812">Transmembrane</keyword>
<keyword evidence="5" id="KW-0133">Cell shape</keyword>
<keyword evidence="19" id="KW-1185">Reference proteome</keyword>
<dbReference type="GO" id="GO:0008360">
    <property type="term" value="P:regulation of cell shape"/>
    <property type="evidence" value="ECO:0007669"/>
    <property type="project" value="UniProtKB-KW"/>
</dbReference>
<evidence type="ECO:0000256" key="2">
    <source>
        <dbReference type="ARBA" id="ARBA00022676"/>
    </source>
</evidence>
<feature type="transmembrane region" description="Helical" evidence="17">
    <location>
        <begin position="20"/>
        <end position="44"/>
    </location>
</feature>
<evidence type="ECO:0000256" key="16">
    <source>
        <dbReference type="ARBA" id="ARBA00049966"/>
    </source>
</evidence>
<dbReference type="GO" id="GO:0009252">
    <property type="term" value="P:peptidoglycan biosynthetic process"/>
    <property type="evidence" value="ECO:0007669"/>
    <property type="project" value="UniProtKB-KW"/>
</dbReference>
<comment type="caution">
    <text evidence="18">The sequence shown here is derived from an EMBL/GenBank/DDBJ whole genome shotgun (WGS) entry which is preliminary data.</text>
</comment>
<keyword evidence="6" id="KW-0573">Peptidoglycan synthesis</keyword>
<evidence type="ECO:0000313" key="18">
    <source>
        <dbReference type="EMBL" id="KJE76645.1"/>
    </source>
</evidence>
<evidence type="ECO:0000256" key="13">
    <source>
        <dbReference type="ARBA" id="ARBA00041418"/>
    </source>
</evidence>
<dbReference type="STRING" id="1121877.FEAC_15740"/>
<keyword evidence="8 17" id="KW-0472">Membrane</keyword>
<evidence type="ECO:0000256" key="5">
    <source>
        <dbReference type="ARBA" id="ARBA00022960"/>
    </source>
</evidence>
<dbReference type="GO" id="GO:0005886">
    <property type="term" value="C:plasma membrane"/>
    <property type="evidence" value="ECO:0007669"/>
    <property type="project" value="TreeGrafter"/>
</dbReference>
<feature type="transmembrane region" description="Helical" evidence="17">
    <location>
        <begin position="56"/>
        <end position="76"/>
    </location>
</feature>
<feature type="transmembrane region" description="Helical" evidence="17">
    <location>
        <begin position="274"/>
        <end position="296"/>
    </location>
</feature>
<feature type="transmembrane region" description="Helical" evidence="17">
    <location>
        <begin position="121"/>
        <end position="137"/>
    </location>
</feature>
<keyword evidence="2" id="KW-0328">Glycosyltransferase</keyword>
<gene>
    <name evidence="18" type="primary">ftsW2</name>
    <name evidence="18" type="ORF">FEAC_15740</name>
</gene>
<dbReference type="GO" id="GO:0008955">
    <property type="term" value="F:peptidoglycan glycosyltransferase activity"/>
    <property type="evidence" value="ECO:0007669"/>
    <property type="project" value="UniProtKB-EC"/>
</dbReference>
<keyword evidence="7 17" id="KW-1133">Transmembrane helix</keyword>
<evidence type="ECO:0000256" key="8">
    <source>
        <dbReference type="ARBA" id="ARBA00023136"/>
    </source>
</evidence>
<evidence type="ECO:0000256" key="9">
    <source>
        <dbReference type="ARBA" id="ARBA00032370"/>
    </source>
</evidence>
<dbReference type="GO" id="GO:0051301">
    <property type="term" value="P:cell division"/>
    <property type="evidence" value="ECO:0007669"/>
    <property type="project" value="InterPro"/>
</dbReference>
<evidence type="ECO:0000256" key="3">
    <source>
        <dbReference type="ARBA" id="ARBA00022679"/>
    </source>
</evidence>
<accession>A0A0D8FTN7</accession>
<dbReference type="PANTHER" id="PTHR30474:SF2">
    <property type="entry name" value="PEPTIDOGLYCAN GLYCOSYLTRANSFERASE FTSW-RELATED"/>
    <property type="match status" value="1"/>
</dbReference>
<dbReference type="OrthoDB" id="9768187at2"/>
<evidence type="ECO:0000256" key="1">
    <source>
        <dbReference type="ARBA" id="ARBA00004141"/>
    </source>
</evidence>
<evidence type="ECO:0000256" key="10">
    <source>
        <dbReference type="ARBA" id="ARBA00033270"/>
    </source>
</evidence>
<dbReference type="GeneID" id="78372755"/>
<comment type="subcellular location">
    <subcellularLocation>
        <location evidence="1">Membrane</location>
        <topology evidence="1">Multi-pass membrane protein</topology>
    </subcellularLocation>
</comment>
<evidence type="ECO:0000256" key="4">
    <source>
        <dbReference type="ARBA" id="ARBA00022692"/>
    </source>
</evidence>
<dbReference type="Pfam" id="PF01098">
    <property type="entry name" value="FTSW_RODA_SPOVE"/>
    <property type="match status" value="1"/>
</dbReference>
<organism evidence="18 19">
    <name type="scientific">Ferrimicrobium acidiphilum DSM 19497</name>
    <dbReference type="NCBI Taxonomy" id="1121877"/>
    <lineage>
        <taxon>Bacteria</taxon>
        <taxon>Bacillati</taxon>
        <taxon>Actinomycetota</taxon>
        <taxon>Acidimicrobiia</taxon>
        <taxon>Acidimicrobiales</taxon>
        <taxon>Acidimicrobiaceae</taxon>
        <taxon>Ferrimicrobium</taxon>
    </lineage>
</organism>
<evidence type="ECO:0000256" key="6">
    <source>
        <dbReference type="ARBA" id="ARBA00022984"/>
    </source>
</evidence>